<proteinExistence type="predicted"/>
<dbReference type="Pfam" id="PF21534">
    <property type="entry name" value="Rost"/>
    <property type="match status" value="1"/>
</dbReference>
<dbReference type="OrthoDB" id="419711at2759"/>
<feature type="transmembrane region" description="Helical" evidence="2">
    <location>
        <begin position="35"/>
        <end position="55"/>
    </location>
</feature>
<evidence type="ECO:0000256" key="2">
    <source>
        <dbReference type="SAM" id="Phobius"/>
    </source>
</evidence>
<feature type="region of interest" description="Disordered" evidence="1">
    <location>
        <begin position="264"/>
        <end position="285"/>
    </location>
</feature>
<feature type="transmembrane region" description="Helical" evidence="2">
    <location>
        <begin position="226"/>
        <end position="244"/>
    </location>
</feature>
<dbReference type="OMA" id="INVPQCG"/>
<dbReference type="PANTHER" id="PTHR12242">
    <property type="entry name" value="OS02G0130600 PROTEIN-RELATED"/>
    <property type="match status" value="1"/>
</dbReference>
<evidence type="ECO:0000313" key="4">
    <source>
        <dbReference type="Proteomes" id="UP000007110"/>
    </source>
</evidence>
<dbReference type="Proteomes" id="UP000007110">
    <property type="component" value="Unassembled WGS sequence"/>
</dbReference>
<feature type="compositionally biased region" description="Polar residues" evidence="1">
    <location>
        <begin position="264"/>
        <end position="278"/>
    </location>
</feature>
<dbReference type="GeneID" id="753022"/>
<reference evidence="4" key="1">
    <citation type="submission" date="2015-02" db="EMBL/GenBank/DDBJ databases">
        <title>Genome sequencing for Strongylocentrotus purpuratus.</title>
        <authorList>
            <person name="Murali S."/>
            <person name="Liu Y."/>
            <person name="Vee V."/>
            <person name="English A."/>
            <person name="Wang M."/>
            <person name="Skinner E."/>
            <person name="Han Y."/>
            <person name="Muzny D.M."/>
            <person name="Worley K.C."/>
            <person name="Gibbs R.A."/>
        </authorList>
    </citation>
    <scope>NUCLEOTIDE SEQUENCE</scope>
</reference>
<protein>
    <submittedName>
        <fullName evidence="3">Uncharacterized protein</fullName>
    </submittedName>
</protein>
<feature type="transmembrane region" description="Helical" evidence="2">
    <location>
        <begin position="179"/>
        <end position="200"/>
    </location>
</feature>
<organism evidence="3 4">
    <name type="scientific">Strongylocentrotus purpuratus</name>
    <name type="common">Purple sea urchin</name>
    <dbReference type="NCBI Taxonomy" id="7668"/>
    <lineage>
        <taxon>Eukaryota</taxon>
        <taxon>Metazoa</taxon>
        <taxon>Echinodermata</taxon>
        <taxon>Eleutherozoa</taxon>
        <taxon>Echinozoa</taxon>
        <taxon>Echinoidea</taxon>
        <taxon>Euechinoidea</taxon>
        <taxon>Echinacea</taxon>
        <taxon>Camarodonta</taxon>
        <taxon>Echinidea</taxon>
        <taxon>Strongylocentrotidae</taxon>
        <taxon>Strongylocentrotus</taxon>
    </lineage>
</organism>
<keyword evidence="2" id="KW-0812">Transmembrane</keyword>
<dbReference type="InParanoid" id="A0A7M7PAN8"/>
<dbReference type="AlphaFoldDB" id="A0A7M7PAN8"/>
<dbReference type="InterPro" id="IPR049352">
    <property type="entry name" value="Rost"/>
</dbReference>
<feature type="transmembrane region" description="Helical" evidence="2">
    <location>
        <begin position="119"/>
        <end position="139"/>
    </location>
</feature>
<keyword evidence="2" id="KW-1133">Transmembrane helix</keyword>
<dbReference type="PANTHER" id="PTHR12242:SF1">
    <property type="entry name" value="MYND-TYPE DOMAIN-CONTAINING PROTEIN"/>
    <property type="match status" value="1"/>
</dbReference>
<dbReference type="RefSeq" id="XP_030847941.1">
    <property type="nucleotide sequence ID" value="XM_030992081.1"/>
</dbReference>
<keyword evidence="2" id="KW-0472">Membrane</keyword>
<dbReference type="GO" id="GO:0016020">
    <property type="term" value="C:membrane"/>
    <property type="evidence" value="ECO:0000318"/>
    <property type="project" value="GO_Central"/>
</dbReference>
<keyword evidence="4" id="KW-1185">Reference proteome</keyword>
<reference evidence="3" key="2">
    <citation type="submission" date="2021-01" db="UniProtKB">
        <authorList>
            <consortium name="EnsemblMetazoa"/>
        </authorList>
    </citation>
    <scope>IDENTIFICATION</scope>
</reference>
<sequence length="285" mass="32494">MEAQSRTCWSLKCSDFGFQPDTSPTINVPQCGVNVVLYFIYRSIVFLYFMTYMIFDLVTTINGFDGVRTFIFLTTWVYLIFNLYVLVAFINTLVDVYLFFKNRGDLVEVTPTRLKFQWFIFNLVLNGSIVITFAFWILYYTTPSIQILFANMVRNINLHLLPAIFALVDLLTTSVPIRFVHAIYPICLGLVYVLFAVLYWKAGGTNPWGLPFIYPSLDFGDDPSQAWIFVVEVIGASIVCQAAVKGLYLLREWTTHQVNPSYTALDGTNTENGATTGSHMELSDR</sequence>
<feature type="transmembrane region" description="Helical" evidence="2">
    <location>
        <begin position="75"/>
        <end position="98"/>
    </location>
</feature>
<evidence type="ECO:0000313" key="3">
    <source>
        <dbReference type="EnsemblMetazoa" id="XP_030847941"/>
    </source>
</evidence>
<feature type="transmembrane region" description="Helical" evidence="2">
    <location>
        <begin position="145"/>
        <end position="167"/>
    </location>
</feature>
<dbReference type="KEGG" id="spu:753022"/>
<accession>A0A7M7PAN8</accession>
<evidence type="ECO:0000256" key="1">
    <source>
        <dbReference type="SAM" id="MobiDB-lite"/>
    </source>
</evidence>
<dbReference type="EnsemblMetazoa" id="XM_030992081">
    <property type="protein sequence ID" value="XP_030847941"/>
    <property type="gene ID" value="LOC753022"/>
</dbReference>
<name>A0A7M7PAN8_STRPU</name>